<feature type="signal peptide" evidence="1">
    <location>
        <begin position="1"/>
        <end position="21"/>
    </location>
</feature>
<feature type="chain" id="PRO_5038077871" description="Lipoprotein" evidence="1">
    <location>
        <begin position="22"/>
        <end position="141"/>
    </location>
</feature>
<dbReference type="Proteomes" id="UP000641454">
    <property type="component" value="Unassembled WGS sequence"/>
</dbReference>
<name>A0A923N2C3_9FLAO</name>
<proteinExistence type="predicted"/>
<accession>A0A923N2C3</accession>
<evidence type="ECO:0000256" key="1">
    <source>
        <dbReference type="SAM" id="SignalP"/>
    </source>
</evidence>
<gene>
    <name evidence="2" type="ORF">H8R25_08055</name>
</gene>
<dbReference type="EMBL" id="JACRUL010000014">
    <property type="protein sequence ID" value="MBC5844388.1"/>
    <property type="molecule type" value="Genomic_DNA"/>
</dbReference>
<evidence type="ECO:0000313" key="3">
    <source>
        <dbReference type="Proteomes" id="UP000641454"/>
    </source>
</evidence>
<evidence type="ECO:0000313" key="2">
    <source>
        <dbReference type="EMBL" id="MBC5844388.1"/>
    </source>
</evidence>
<reference evidence="2 3" key="1">
    <citation type="submission" date="2020-08" db="EMBL/GenBank/DDBJ databases">
        <title>Description of novel Flavobacterium F-392 isolate.</title>
        <authorList>
            <person name="Saticioglu I.B."/>
            <person name="Duman M."/>
            <person name="Altun S."/>
        </authorList>
    </citation>
    <scope>NUCLEOTIDE SEQUENCE [LARGE SCALE GENOMIC DNA]</scope>
    <source>
        <strain evidence="2 3">F-392</strain>
    </source>
</reference>
<evidence type="ECO:0008006" key="4">
    <source>
        <dbReference type="Google" id="ProtNLM"/>
    </source>
</evidence>
<sequence>MKNTVKIFVMLLILINYSCKAQQMVQTVKDVPLLKTNEQQFINKPLKNLLKEIKPEIKTATVINDNPFYFFFKFTPLQQQQKDEGRPEDRVSLYVYVKEPIDWKWERRPKGKELDWTKEDAEKYDNLTVIRIKVINSHVNK</sequence>
<dbReference type="RefSeq" id="WP_187018055.1">
    <property type="nucleotide sequence ID" value="NZ_JACRUK010000083.1"/>
</dbReference>
<dbReference type="AlphaFoldDB" id="A0A923N2C3"/>
<protein>
    <recommendedName>
        <fullName evidence="4">Lipoprotein</fullName>
    </recommendedName>
</protein>
<keyword evidence="3" id="KW-1185">Reference proteome</keyword>
<keyword evidence="1" id="KW-0732">Signal</keyword>
<comment type="caution">
    <text evidence="2">The sequence shown here is derived from an EMBL/GenBank/DDBJ whole genome shotgun (WGS) entry which is preliminary data.</text>
</comment>
<organism evidence="2 3">
    <name type="scientific">Flavobacterium muglaense</name>
    <dbReference type="NCBI Taxonomy" id="2764716"/>
    <lineage>
        <taxon>Bacteria</taxon>
        <taxon>Pseudomonadati</taxon>
        <taxon>Bacteroidota</taxon>
        <taxon>Flavobacteriia</taxon>
        <taxon>Flavobacteriales</taxon>
        <taxon>Flavobacteriaceae</taxon>
        <taxon>Flavobacterium</taxon>
    </lineage>
</organism>